<reference evidence="2" key="1">
    <citation type="submission" date="2011-04" db="EMBL/GenBank/DDBJ databases">
        <title>Genome sequence of Solibacillus silvestris StLB046.</title>
        <authorList>
            <person name="Morohoshi T."/>
            <person name="Someya N."/>
            <person name="Ikeda T."/>
        </authorList>
    </citation>
    <scope>NUCLEOTIDE SEQUENCE [LARGE SCALE GENOMIC DNA]</scope>
    <source>
        <strain evidence="2">StLB046</strain>
    </source>
</reference>
<protein>
    <submittedName>
        <fullName evidence="1">Predicted amino acid aldolase or racemase</fullName>
    </submittedName>
</protein>
<reference evidence="1 2" key="2">
    <citation type="journal article" date="2012" name="J. Biosci. Bioeng.">
        <title>Complete genome sequence and characterization of the N-acylhomoserine lactone-degrading gene of the potato leaf-associated Solibacillus silvestris.</title>
        <authorList>
            <person name="Morohoshi T."/>
            <person name="Tominaga Y."/>
            <person name="Someya N."/>
            <person name="Ikeda T."/>
        </authorList>
    </citation>
    <scope>NUCLEOTIDE SEQUENCE [LARGE SCALE GENOMIC DNA]</scope>
    <source>
        <strain evidence="1 2">StLB046</strain>
    </source>
</reference>
<name>F2F242_SOLSS</name>
<accession>F2F242</accession>
<organism evidence="1 2">
    <name type="scientific">Solibacillus silvestris (strain StLB046)</name>
    <name type="common">Bacillus silvestris</name>
    <dbReference type="NCBI Taxonomy" id="1002809"/>
    <lineage>
        <taxon>Bacteria</taxon>
        <taxon>Bacillati</taxon>
        <taxon>Bacillota</taxon>
        <taxon>Bacilli</taxon>
        <taxon>Bacillales</taxon>
        <taxon>Caryophanaceae</taxon>
        <taxon>Solibacillus</taxon>
    </lineage>
</organism>
<sequence length="61" mass="7617">MQNNLSKLKSVLKQKFQHTFFIFCGKDISEYLVICFTKREYFVIFEKIGYWIQYFKIPRFY</sequence>
<evidence type="ECO:0000313" key="1">
    <source>
        <dbReference type="EMBL" id="BAK14515.1"/>
    </source>
</evidence>
<evidence type="ECO:0000313" key="2">
    <source>
        <dbReference type="Proteomes" id="UP000006691"/>
    </source>
</evidence>
<proteinExistence type="predicted"/>
<gene>
    <name evidence="1" type="ordered locus">SSIL_0092</name>
</gene>
<dbReference type="Proteomes" id="UP000006691">
    <property type="component" value="Chromosome"/>
</dbReference>
<dbReference type="HOGENOM" id="CLU_2920344_0_0_9"/>
<dbReference type="KEGG" id="siv:SSIL_0092"/>
<dbReference type="EMBL" id="AP012157">
    <property type="protein sequence ID" value="BAK14515.1"/>
    <property type="molecule type" value="Genomic_DNA"/>
</dbReference>
<keyword evidence="2" id="KW-1185">Reference proteome</keyword>
<dbReference type="AlphaFoldDB" id="F2F242"/>